<dbReference type="InterPro" id="IPR025336">
    <property type="entry name" value="SCO4226-like"/>
</dbReference>
<dbReference type="InterPro" id="IPR042557">
    <property type="entry name" value="SCO4226"/>
</dbReference>
<comment type="caution">
    <text evidence="1">The sequence shown here is derived from an EMBL/GenBank/DDBJ whole genome shotgun (WGS) entry which is preliminary data.</text>
</comment>
<evidence type="ECO:0000313" key="2">
    <source>
        <dbReference type="Proteomes" id="UP001499933"/>
    </source>
</evidence>
<evidence type="ECO:0000313" key="1">
    <source>
        <dbReference type="EMBL" id="GAA1964382.1"/>
    </source>
</evidence>
<dbReference type="Proteomes" id="UP001499933">
    <property type="component" value="Unassembled WGS sequence"/>
</dbReference>
<protein>
    <submittedName>
        <fullName evidence="1">Uncharacterized protein</fullName>
    </submittedName>
</protein>
<gene>
    <name evidence="1" type="ORF">GCM10009776_29010</name>
</gene>
<dbReference type="EMBL" id="BAAAOG010000006">
    <property type="protein sequence ID" value="GAA1964382.1"/>
    <property type="molecule type" value="Genomic_DNA"/>
</dbReference>
<proteinExistence type="predicted"/>
<keyword evidence="2" id="KW-1185">Reference proteome</keyword>
<name>A0ABN2R6B4_9MICO</name>
<reference evidence="1 2" key="1">
    <citation type="journal article" date="2019" name="Int. J. Syst. Evol. Microbiol.">
        <title>The Global Catalogue of Microorganisms (GCM) 10K type strain sequencing project: providing services to taxonomists for standard genome sequencing and annotation.</title>
        <authorList>
            <consortium name="The Broad Institute Genomics Platform"/>
            <consortium name="The Broad Institute Genome Sequencing Center for Infectious Disease"/>
            <person name="Wu L."/>
            <person name="Ma J."/>
        </authorList>
    </citation>
    <scope>NUCLEOTIDE SEQUENCE [LARGE SCALE GENOMIC DNA]</scope>
    <source>
        <strain evidence="1 2">JCM 14901</strain>
    </source>
</reference>
<dbReference type="Pfam" id="PF14026">
    <property type="entry name" value="SCO4226-like"/>
    <property type="match status" value="1"/>
</dbReference>
<sequence>MDQCAVQSGKVPCCHACGPYCLYEAQSADAIRAAAARAGIPADAVIELAGRVLPSGELVGTE</sequence>
<accession>A0ABN2R6B4</accession>
<organism evidence="1 2">
    <name type="scientific">Microbacterium deminutum</name>
    <dbReference type="NCBI Taxonomy" id="344164"/>
    <lineage>
        <taxon>Bacteria</taxon>
        <taxon>Bacillati</taxon>
        <taxon>Actinomycetota</taxon>
        <taxon>Actinomycetes</taxon>
        <taxon>Micrococcales</taxon>
        <taxon>Microbacteriaceae</taxon>
        <taxon>Microbacterium</taxon>
    </lineage>
</organism>
<dbReference type="Gene3D" id="3.30.70.3090">
    <property type="entry name" value="ORF SCO4226, nickel-binding ferredoxin-like monomer"/>
    <property type="match status" value="1"/>
</dbReference>
<dbReference type="RefSeq" id="WP_344095861.1">
    <property type="nucleotide sequence ID" value="NZ_BAAAOG010000006.1"/>
</dbReference>